<dbReference type="SUPFAM" id="SSF53098">
    <property type="entry name" value="Ribonuclease H-like"/>
    <property type="match status" value="1"/>
</dbReference>
<dbReference type="GO" id="GO:0015074">
    <property type="term" value="P:DNA integration"/>
    <property type="evidence" value="ECO:0007669"/>
    <property type="project" value="InterPro"/>
</dbReference>
<protein>
    <submittedName>
        <fullName evidence="2">Transposase</fullName>
    </submittedName>
</protein>
<reference evidence="2 3" key="1">
    <citation type="submission" date="2019-07" db="EMBL/GenBank/DDBJ databases">
        <title>Lentzea xizangensis sp. nov., isolated from Qinghai-Tibetan Plateau Soils.</title>
        <authorList>
            <person name="Huang J."/>
        </authorList>
    </citation>
    <scope>NUCLEOTIDE SEQUENCE [LARGE SCALE GENOMIC DNA]</scope>
    <source>
        <strain evidence="2 3">FXJ1.1311</strain>
    </source>
</reference>
<feature type="domain" description="Integrase catalytic" evidence="1">
    <location>
        <begin position="45"/>
        <end position="109"/>
    </location>
</feature>
<dbReference type="Pfam" id="PF13683">
    <property type="entry name" value="rve_3"/>
    <property type="match status" value="1"/>
</dbReference>
<dbReference type="PANTHER" id="PTHR46889">
    <property type="entry name" value="TRANSPOSASE INSF FOR INSERTION SEQUENCE IS3B-RELATED"/>
    <property type="match status" value="1"/>
</dbReference>
<evidence type="ECO:0000259" key="1">
    <source>
        <dbReference type="Pfam" id="PF13683"/>
    </source>
</evidence>
<evidence type="ECO:0000313" key="3">
    <source>
        <dbReference type="Proteomes" id="UP000316639"/>
    </source>
</evidence>
<sequence>MEDPSRSIERTATISPVELVLRRPVELKQYGSWAFTKRAKDSGLVPSMGSVGDCFDNAMMESFWSRMQVELLDRQRWRTRIELANAIFDYLEIFHNRQRRHSRLGMLTPIEYENTFTVA</sequence>
<dbReference type="PANTHER" id="PTHR46889:SF4">
    <property type="entry name" value="TRANSPOSASE INSO FOR INSERTION SEQUENCE ELEMENT IS911B-RELATED"/>
    <property type="match status" value="1"/>
</dbReference>
<dbReference type="EMBL" id="VOBR01000108">
    <property type="protein sequence ID" value="TWP42183.1"/>
    <property type="molecule type" value="Genomic_DNA"/>
</dbReference>
<evidence type="ECO:0000313" key="2">
    <source>
        <dbReference type="EMBL" id="TWP42183.1"/>
    </source>
</evidence>
<dbReference type="InterPro" id="IPR012337">
    <property type="entry name" value="RNaseH-like_sf"/>
</dbReference>
<dbReference type="AlphaFoldDB" id="A0A563EFE5"/>
<comment type="caution">
    <text evidence="2">The sequence shown here is derived from an EMBL/GenBank/DDBJ whole genome shotgun (WGS) entry which is preliminary data.</text>
</comment>
<dbReference type="InterPro" id="IPR001584">
    <property type="entry name" value="Integrase_cat-core"/>
</dbReference>
<dbReference type="Proteomes" id="UP000316639">
    <property type="component" value="Unassembled WGS sequence"/>
</dbReference>
<accession>A0A563EFE5</accession>
<keyword evidence="3" id="KW-1185">Reference proteome</keyword>
<gene>
    <name evidence="2" type="ORF">FKR81_43125</name>
</gene>
<name>A0A563EFE5_9PSEU</name>
<proteinExistence type="predicted"/>
<dbReference type="OrthoDB" id="3215922at2"/>
<organism evidence="2 3">
    <name type="scientific">Lentzea tibetensis</name>
    <dbReference type="NCBI Taxonomy" id="2591470"/>
    <lineage>
        <taxon>Bacteria</taxon>
        <taxon>Bacillati</taxon>
        <taxon>Actinomycetota</taxon>
        <taxon>Actinomycetes</taxon>
        <taxon>Pseudonocardiales</taxon>
        <taxon>Pseudonocardiaceae</taxon>
        <taxon>Lentzea</taxon>
    </lineage>
</organism>
<dbReference type="InterPro" id="IPR050900">
    <property type="entry name" value="Transposase_IS3/IS150/IS904"/>
</dbReference>